<reference evidence="3" key="1">
    <citation type="journal article" date="2005" name="Nature">
        <title>Sequencing of Aspergillus nidulans and comparative analysis with A. fumigatus and A. oryzae.</title>
        <authorList>
            <person name="Galagan J.E."/>
            <person name="Calvo S.E."/>
            <person name="Cuomo C."/>
            <person name="Ma L.J."/>
            <person name="Wortman J.R."/>
            <person name="Batzoglou S."/>
            <person name="Lee S.I."/>
            <person name="Basturkmen M."/>
            <person name="Spevak C.C."/>
            <person name="Clutterbuck J."/>
            <person name="Kapitonov V."/>
            <person name="Jurka J."/>
            <person name="Scazzocchio C."/>
            <person name="Farman M."/>
            <person name="Butler J."/>
            <person name="Purcell S."/>
            <person name="Harris S."/>
            <person name="Braus G.H."/>
            <person name="Draht O."/>
            <person name="Busch S."/>
            <person name="D'Enfert C."/>
            <person name="Bouchier C."/>
            <person name="Goldman G.H."/>
            <person name="Bell-Pedersen D."/>
            <person name="Griffiths-Jones S."/>
            <person name="Doonan J.H."/>
            <person name="Yu J."/>
            <person name="Vienken K."/>
            <person name="Pain A."/>
            <person name="Freitag M."/>
            <person name="Selker E.U."/>
            <person name="Archer D.B."/>
            <person name="Penalva M.A."/>
            <person name="Oakley B.R."/>
            <person name="Momany M."/>
            <person name="Tanaka T."/>
            <person name="Kumagai T."/>
            <person name="Asai K."/>
            <person name="Machida M."/>
            <person name="Nierman W.C."/>
            <person name="Denning D.W."/>
            <person name="Caddick M."/>
            <person name="Hynes M."/>
            <person name="Paoletti M."/>
            <person name="Fischer R."/>
            <person name="Miller B."/>
            <person name="Dyer P."/>
            <person name="Sachs M.S."/>
            <person name="Osmani S.A."/>
            <person name="Birren B.W."/>
        </authorList>
    </citation>
    <scope>NUCLEOTIDE SEQUENCE [LARGE SCALE GENOMIC DNA]</scope>
    <source>
        <strain evidence="3">FGSC A4 / ATCC 38163 / CBS 112.46 / NRRL 194 / M139</strain>
    </source>
</reference>
<evidence type="ECO:0000313" key="3">
    <source>
        <dbReference type="Proteomes" id="UP000000560"/>
    </source>
</evidence>
<dbReference type="AlphaFoldDB" id="C8V0W7"/>
<name>C8V0W7_EMENI</name>
<protein>
    <submittedName>
        <fullName evidence="2">Uncharacterized protein</fullName>
    </submittedName>
</protein>
<sequence length="83" mass="9241">MRHGYKAGELALLTPATARSKSALAEGVLKEEGAMKLGSPKKPRESCRGQGGNRWGARKEPMIHDDYLNCHWVFRSSSWVVSR</sequence>
<dbReference type="Proteomes" id="UP000000560">
    <property type="component" value="Chromosome I"/>
</dbReference>
<proteinExistence type="predicted"/>
<dbReference type="HOGENOM" id="CLU_2542564_0_0_1"/>
<evidence type="ECO:0000313" key="2">
    <source>
        <dbReference type="EMBL" id="CBF71032.1"/>
    </source>
</evidence>
<gene>
    <name evidence="2" type="ORF">ANIA_11522</name>
</gene>
<dbReference type="InParanoid" id="C8V0W7"/>
<accession>C8V0W7</accession>
<evidence type="ECO:0000256" key="1">
    <source>
        <dbReference type="SAM" id="MobiDB-lite"/>
    </source>
</evidence>
<dbReference type="RefSeq" id="XP_050467124.1">
    <property type="nucleotide sequence ID" value="XM_050613123.1"/>
</dbReference>
<feature type="region of interest" description="Disordered" evidence="1">
    <location>
        <begin position="34"/>
        <end position="58"/>
    </location>
</feature>
<dbReference type="KEGG" id="ani:ANIA_11522"/>
<reference evidence="3" key="2">
    <citation type="journal article" date="2009" name="Fungal Genet. Biol.">
        <title>The 2008 update of the Aspergillus nidulans genome annotation: a community effort.</title>
        <authorList>
            <person name="Wortman J.R."/>
            <person name="Gilsenan J.M."/>
            <person name="Joardar V."/>
            <person name="Deegan J."/>
            <person name="Clutterbuck J."/>
            <person name="Andersen M.R."/>
            <person name="Archer D."/>
            <person name="Bencina M."/>
            <person name="Braus G."/>
            <person name="Coutinho P."/>
            <person name="von Dohren H."/>
            <person name="Doonan J."/>
            <person name="Driessen A.J."/>
            <person name="Durek P."/>
            <person name="Espeso E."/>
            <person name="Fekete E."/>
            <person name="Flipphi M."/>
            <person name="Estrada C.G."/>
            <person name="Geysens S."/>
            <person name="Goldman G."/>
            <person name="de Groot P.W."/>
            <person name="Hansen K."/>
            <person name="Harris S.D."/>
            <person name="Heinekamp T."/>
            <person name="Helmstaedt K."/>
            <person name="Henrissat B."/>
            <person name="Hofmann G."/>
            <person name="Homan T."/>
            <person name="Horio T."/>
            <person name="Horiuchi H."/>
            <person name="James S."/>
            <person name="Jones M."/>
            <person name="Karaffa L."/>
            <person name="Karanyi Z."/>
            <person name="Kato M."/>
            <person name="Keller N."/>
            <person name="Kelly D.E."/>
            <person name="Kiel J.A."/>
            <person name="Kim J.M."/>
            <person name="van der Klei I.J."/>
            <person name="Klis F.M."/>
            <person name="Kovalchuk A."/>
            <person name="Krasevec N."/>
            <person name="Kubicek C.P."/>
            <person name="Liu B."/>
            <person name="Maccabe A."/>
            <person name="Meyer V."/>
            <person name="Mirabito P."/>
            <person name="Miskei M."/>
            <person name="Mos M."/>
            <person name="Mullins J."/>
            <person name="Nelson D.R."/>
            <person name="Nielsen J."/>
            <person name="Oakley B.R."/>
            <person name="Osmani S.A."/>
            <person name="Pakula T."/>
            <person name="Paszewski A."/>
            <person name="Paulsen I."/>
            <person name="Pilsyk S."/>
            <person name="Pocsi I."/>
            <person name="Punt P.J."/>
            <person name="Ram A.F."/>
            <person name="Ren Q."/>
            <person name="Robellet X."/>
            <person name="Robson G."/>
            <person name="Seiboth B."/>
            <person name="van Solingen P."/>
            <person name="Specht T."/>
            <person name="Sun J."/>
            <person name="Taheri-Talesh N."/>
            <person name="Takeshita N."/>
            <person name="Ussery D."/>
            <person name="vanKuyk P.A."/>
            <person name="Visser H."/>
            <person name="van de Vondervoort P.J."/>
            <person name="de Vries R.P."/>
            <person name="Walton J."/>
            <person name="Xiang X."/>
            <person name="Xiong Y."/>
            <person name="Zeng A.P."/>
            <person name="Brandt B.W."/>
            <person name="Cornell M.J."/>
            <person name="van den Hondel C.A."/>
            <person name="Visser J."/>
            <person name="Oliver S.G."/>
            <person name="Turner G."/>
        </authorList>
    </citation>
    <scope>GENOME REANNOTATION</scope>
    <source>
        <strain evidence="3">FGSC A4 / ATCC 38163 / CBS 112.46 / NRRL 194 / M139</strain>
    </source>
</reference>
<dbReference type="GeneID" id="74897095"/>
<keyword evidence="3" id="KW-1185">Reference proteome</keyword>
<dbReference type="EMBL" id="BN001301">
    <property type="protein sequence ID" value="CBF71032.1"/>
    <property type="molecule type" value="Genomic_DNA"/>
</dbReference>
<organism evidence="2 3">
    <name type="scientific">Emericella nidulans (strain FGSC A4 / ATCC 38163 / CBS 112.46 / NRRL 194 / M139)</name>
    <name type="common">Aspergillus nidulans</name>
    <dbReference type="NCBI Taxonomy" id="227321"/>
    <lineage>
        <taxon>Eukaryota</taxon>
        <taxon>Fungi</taxon>
        <taxon>Dikarya</taxon>
        <taxon>Ascomycota</taxon>
        <taxon>Pezizomycotina</taxon>
        <taxon>Eurotiomycetes</taxon>
        <taxon>Eurotiomycetidae</taxon>
        <taxon>Eurotiales</taxon>
        <taxon>Aspergillaceae</taxon>
        <taxon>Aspergillus</taxon>
        <taxon>Aspergillus subgen. Nidulantes</taxon>
    </lineage>
</organism>